<feature type="signal peptide" evidence="2">
    <location>
        <begin position="1"/>
        <end position="23"/>
    </location>
</feature>
<reference evidence="3 4" key="1">
    <citation type="submission" date="2021-04" db="EMBL/GenBank/DDBJ databases">
        <authorList>
            <person name="Ivanova A."/>
        </authorList>
    </citation>
    <scope>NUCLEOTIDE SEQUENCE [LARGE SCALE GENOMIC DNA]</scope>
    <source>
        <strain evidence="3 4">G18</strain>
    </source>
</reference>
<dbReference type="RefSeq" id="WP_210654317.1">
    <property type="nucleotide sequence ID" value="NZ_JAGKQQ010000001.1"/>
</dbReference>
<evidence type="ECO:0000313" key="3">
    <source>
        <dbReference type="EMBL" id="MBP3956297.1"/>
    </source>
</evidence>
<evidence type="ECO:0000256" key="2">
    <source>
        <dbReference type="SAM" id="SignalP"/>
    </source>
</evidence>
<proteinExistence type="predicted"/>
<keyword evidence="2" id="KW-0732">Signal</keyword>
<name>A0ABS5BRD0_9BACT</name>
<keyword evidence="4" id="KW-1185">Reference proteome</keyword>
<dbReference type="Proteomes" id="UP000676565">
    <property type="component" value="Unassembled WGS sequence"/>
</dbReference>
<evidence type="ECO:0000313" key="4">
    <source>
        <dbReference type="Proteomes" id="UP000676565"/>
    </source>
</evidence>
<feature type="region of interest" description="Disordered" evidence="1">
    <location>
        <begin position="309"/>
        <end position="329"/>
    </location>
</feature>
<organism evidence="3 4">
    <name type="scientific">Gemmata palustris</name>
    <dbReference type="NCBI Taxonomy" id="2822762"/>
    <lineage>
        <taxon>Bacteria</taxon>
        <taxon>Pseudomonadati</taxon>
        <taxon>Planctomycetota</taxon>
        <taxon>Planctomycetia</taxon>
        <taxon>Gemmatales</taxon>
        <taxon>Gemmataceae</taxon>
        <taxon>Gemmata</taxon>
    </lineage>
</organism>
<feature type="chain" id="PRO_5045678207" description="Lipoprotein" evidence="2">
    <location>
        <begin position="24"/>
        <end position="343"/>
    </location>
</feature>
<protein>
    <recommendedName>
        <fullName evidence="5">Lipoprotein</fullName>
    </recommendedName>
</protein>
<comment type="caution">
    <text evidence="3">The sequence shown here is derived from an EMBL/GenBank/DDBJ whole genome shotgun (WGS) entry which is preliminary data.</text>
</comment>
<sequence length="343" mass="36537">MAIPLVFARYGCGAVAIGAVALAGCGAKSEPTPAPPPMPSFSTFAQPPQQSAVRFPTTGFGATIRNVKVGFTFNDEWEVTFEAGFGHGAFGVTMPIFKFSGKDGSVVFIPDLSGTELSAEIGNRTLKWSRTDGFGRELSAKLPVMKGRLVYDAKVELPKSLGKLPAESGSLKLEAGRVTFTPLGAKPPDPAKPNSLFGQPRLPGSAAFRLVQPHVRQLLGTGPWMPDKGYCWSDGTSGFRPAETIDLTVRWNPGEQSLIPGHVRAAKKEGHWEPDPGYVWPSGSQEPLPEASAMASTVQWKAGLPWPNTPGIVSSDTEGKLRPAPGYTWATDQVGDLSVRPLP</sequence>
<evidence type="ECO:0000256" key="1">
    <source>
        <dbReference type="SAM" id="MobiDB-lite"/>
    </source>
</evidence>
<accession>A0ABS5BRD0</accession>
<evidence type="ECO:0008006" key="5">
    <source>
        <dbReference type="Google" id="ProtNLM"/>
    </source>
</evidence>
<gene>
    <name evidence="3" type="ORF">J8F10_13485</name>
</gene>
<dbReference type="EMBL" id="JAGKQQ010000001">
    <property type="protein sequence ID" value="MBP3956297.1"/>
    <property type="molecule type" value="Genomic_DNA"/>
</dbReference>